<dbReference type="Pfam" id="PF10536">
    <property type="entry name" value="PMD"/>
    <property type="match status" value="2"/>
</dbReference>
<gene>
    <name evidence="2" type="ORF">Ahy_B08g090790</name>
</gene>
<proteinExistence type="predicted"/>
<dbReference type="InterPro" id="IPR019557">
    <property type="entry name" value="AminoTfrase-like_pln_mobile"/>
</dbReference>
<evidence type="ECO:0000259" key="1">
    <source>
        <dbReference type="Pfam" id="PF10536"/>
    </source>
</evidence>
<organism evidence="2 3">
    <name type="scientific">Arachis hypogaea</name>
    <name type="common">Peanut</name>
    <dbReference type="NCBI Taxonomy" id="3818"/>
    <lineage>
        <taxon>Eukaryota</taxon>
        <taxon>Viridiplantae</taxon>
        <taxon>Streptophyta</taxon>
        <taxon>Embryophyta</taxon>
        <taxon>Tracheophyta</taxon>
        <taxon>Spermatophyta</taxon>
        <taxon>Magnoliopsida</taxon>
        <taxon>eudicotyledons</taxon>
        <taxon>Gunneridae</taxon>
        <taxon>Pentapetalae</taxon>
        <taxon>rosids</taxon>
        <taxon>fabids</taxon>
        <taxon>Fabales</taxon>
        <taxon>Fabaceae</taxon>
        <taxon>Papilionoideae</taxon>
        <taxon>50 kb inversion clade</taxon>
        <taxon>dalbergioids sensu lato</taxon>
        <taxon>Dalbergieae</taxon>
        <taxon>Pterocarpus clade</taxon>
        <taxon>Arachis</taxon>
    </lineage>
</organism>
<dbReference type="GO" id="GO:0010073">
    <property type="term" value="P:meristem maintenance"/>
    <property type="evidence" value="ECO:0007669"/>
    <property type="project" value="InterPro"/>
</dbReference>
<evidence type="ECO:0000313" key="3">
    <source>
        <dbReference type="Proteomes" id="UP000289738"/>
    </source>
</evidence>
<dbReference type="InterPro" id="IPR044824">
    <property type="entry name" value="MAIN-like"/>
</dbReference>
<name>A0A444Y0P2_ARAHY</name>
<evidence type="ECO:0000313" key="2">
    <source>
        <dbReference type="EMBL" id="RYQ95482.1"/>
    </source>
</evidence>
<dbReference type="Proteomes" id="UP000289738">
    <property type="component" value="Chromosome B08"/>
</dbReference>
<protein>
    <recommendedName>
        <fullName evidence="1">Aminotransferase-like plant mobile domain-containing protein</fullName>
    </recommendedName>
</protein>
<keyword evidence="3" id="KW-1185">Reference proteome</keyword>
<accession>A0A444Y0P2</accession>
<dbReference type="PANTHER" id="PTHR46033:SF8">
    <property type="entry name" value="PROTEIN MAINTENANCE OF MERISTEMS-LIKE"/>
    <property type="match status" value="1"/>
</dbReference>
<dbReference type="PANTHER" id="PTHR46033">
    <property type="entry name" value="PROTEIN MAIN-LIKE 2"/>
    <property type="match status" value="1"/>
</dbReference>
<comment type="caution">
    <text evidence="2">The sequence shown here is derived from an EMBL/GenBank/DDBJ whole genome shotgun (WGS) entry which is preliminary data.</text>
</comment>
<feature type="domain" description="Aminotransferase-like plant mobile" evidence="1">
    <location>
        <begin position="106"/>
        <end position="166"/>
    </location>
</feature>
<reference evidence="2 3" key="1">
    <citation type="submission" date="2019-01" db="EMBL/GenBank/DDBJ databases">
        <title>Sequencing of cultivated peanut Arachis hypogaea provides insights into genome evolution and oil improvement.</title>
        <authorList>
            <person name="Chen X."/>
        </authorList>
    </citation>
    <scope>NUCLEOTIDE SEQUENCE [LARGE SCALE GENOMIC DNA]</scope>
    <source>
        <strain evidence="3">cv. Fuhuasheng</strain>
        <tissue evidence="2">Leaves</tissue>
    </source>
</reference>
<sequence>MVPKLDPPHTWNSMIKNYLRSTRFYHISRIGVIRGFYPLLAPLVERWMLETHTFVLSVDEVTVTLEDVTHIFGLPIDRKSVNGWTGSSSDFLQSQSIAIFGREPELLGSTLFTDKSAAYAHSKYLPLLRNFERIHTYSWGSACLAHLYRVLCRASRCDTNPMDGLLIYYLFGHRSECRVLRPYRDKPFHRLRY</sequence>
<dbReference type="AlphaFoldDB" id="A0A444Y0P2"/>
<dbReference type="EMBL" id="SDMP01000018">
    <property type="protein sequence ID" value="RYQ95482.1"/>
    <property type="molecule type" value="Genomic_DNA"/>
</dbReference>
<feature type="domain" description="Aminotransferase-like plant mobile" evidence="1">
    <location>
        <begin position="37"/>
        <end position="82"/>
    </location>
</feature>